<organism evidence="2 3">
    <name type="scientific">Fusarium globosum</name>
    <dbReference type="NCBI Taxonomy" id="78864"/>
    <lineage>
        <taxon>Eukaryota</taxon>
        <taxon>Fungi</taxon>
        <taxon>Dikarya</taxon>
        <taxon>Ascomycota</taxon>
        <taxon>Pezizomycotina</taxon>
        <taxon>Sordariomycetes</taxon>
        <taxon>Hypocreomycetidae</taxon>
        <taxon>Hypocreales</taxon>
        <taxon>Nectriaceae</taxon>
        <taxon>Fusarium</taxon>
        <taxon>Fusarium fujikuroi species complex</taxon>
    </lineage>
</organism>
<dbReference type="Pfam" id="PF13460">
    <property type="entry name" value="NAD_binding_10"/>
    <property type="match status" value="1"/>
</dbReference>
<dbReference type="InterPro" id="IPR016040">
    <property type="entry name" value="NAD(P)-bd_dom"/>
</dbReference>
<dbReference type="SUPFAM" id="SSF51735">
    <property type="entry name" value="NAD(P)-binding Rossmann-fold domains"/>
    <property type="match status" value="1"/>
</dbReference>
<dbReference type="EMBL" id="JAAQPF010001010">
    <property type="protein sequence ID" value="KAF5694649.1"/>
    <property type="molecule type" value="Genomic_DNA"/>
</dbReference>
<dbReference type="PANTHER" id="PTHR48079:SF6">
    <property type="entry name" value="NAD(P)-BINDING DOMAIN-CONTAINING PROTEIN-RELATED"/>
    <property type="match status" value="1"/>
</dbReference>
<feature type="domain" description="NAD(P)-binding" evidence="1">
    <location>
        <begin position="54"/>
        <end position="160"/>
    </location>
</feature>
<evidence type="ECO:0000259" key="1">
    <source>
        <dbReference type="Pfam" id="PF13460"/>
    </source>
</evidence>
<dbReference type="GO" id="GO:0004029">
    <property type="term" value="F:aldehyde dehydrogenase (NAD+) activity"/>
    <property type="evidence" value="ECO:0007669"/>
    <property type="project" value="TreeGrafter"/>
</dbReference>
<protein>
    <submittedName>
        <fullName evidence="2">Nucleoside diphosphate sugar epimerase</fullName>
    </submittedName>
</protein>
<evidence type="ECO:0000313" key="2">
    <source>
        <dbReference type="EMBL" id="KAF5694649.1"/>
    </source>
</evidence>
<dbReference type="InterPro" id="IPR051783">
    <property type="entry name" value="NAD(P)-dependent_oxidoreduct"/>
</dbReference>
<gene>
    <name evidence="2" type="ORF">FGLOB1_14167</name>
</gene>
<dbReference type="GO" id="GO:0005737">
    <property type="term" value="C:cytoplasm"/>
    <property type="evidence" value="ECO:0007669"/>
    <property type="project" value="TreeGrafter"/>
</dbReference>
<name>A0A8H6CWF2_9HYPO</name>
<dbReference type="Proteomes" id="UP000532311">
    <property type="component" value="Unassembled WGS sequence"/>
</dbReference>
<accession>A0A8H6CWF2</accession>
<sequence>MRSLLQSSPGNLWFMVSHICEVKLDIGGTNKTVLLAIPSYIPQKVSRRMFAFTGVTGFVGGTAFAKIHEAHPDYDYTLYIRSEDRAKIISKKYPKVRFVYGDLASTDVIEKAASEADVVVHTAESADSLPAAKAIARGLASGHSKENPGYYIHLSGAGILTWYDLKNQRYGEPPLPEQIYHDINDIDRILNLPDEAIHKDVDNAVQSIDSGIVKFLIVSPGVIHGTGLGLFNTTSMTVPGLARATFDLGYTPFVGAGKAKWDYVHVEDLADFFDKAIEATQDPSKKEDPEIWGKKGYYFVSGGQHQWKDLATWVADEVHRQGYIPESSTQSVTFEDVIKNGYKAGIAWAINSRGESERARKFLGWEPKAPSLKDTVRESVVWEAEILDLKPKYK</sequence>
<proteinExistence type="predicted"/>
<dbReference type="InterPro" id="IPR036291">
    <property type="entry name" value="NAD(P)-bd_dom_sf"/>
</dbReference>
<reference evidence="2 3" key="1">
    <citation type="submission" date="2020-05" db="EMBL/GenBank/DDBJ databases">
        <title>Identification and distribution of gene clusters putatively required for synthesis of sphingolipid metabolism inhibitors in phylogenetically diverse species of the filamentous fungus Fusarium.</title>
        <authorList>
            <person name="Kim H.-S."/>
            <person name="Busman M."/>
            <person name="Brown D.W."/>
            <person name="Divon H."/>
            <person name="Uhlig S."/>
            <person name="Proctor R.H."/>
        </authorList>
    </citation>
    <scope>NUCLEOTIDE SEQUENCE [LARGE SCALE GENOMIC DNA]</scope>
    <source>
        <strain evidence="2 3">NRRL 26131</strain>
    </source>
</reference>
<dbReference type="PANTHER" id="PTHR48079">
    <property type="entry name" value="PROTEIN YEEZ"/>
    <property type="match status" value="1"/>
</dbReference>
<keyword evidence="3" id="KW-1185">Reference proteome</keyword>
<evidence type="ECO:0000313" key="3">
    <source>
        <dbReference type="Proteomes" id="UP000532311"/>
    </source>
</evidence>
<dbReference type="AlphaFoldDB" id="A0A8H6CWF2"/>
<comment type="caution">
    <text evidence="2">The sequence shown here is derived from an EMBL/GenBank/DDBJ whole genome shotgun (WGS) entry which is preliminary data.</text>
</comment>
<dbReference type="Gene3D" id="3.40.50.720">
    <property type="entry name" value="NAD(P)-binding Rossmann-like Domain"/>
    <property type="match status" value="1"/>
</dbReference>